<evidence type="ECO:0000256" key="6">
    <source>
        <dbReference type="ARBA" id="ARBA00022989"/>
    </source>
</evidence>
<dbReference type="GO" id="GO:0016020">
    <property type="term" value="C:membrane"/>
    <property type="evidence" value="ECO:0007669"/>
    <property type="project" value="UniProtKB-SubCell"/>
</dbReference>
<evidence type="ECO:0000256" key="2">
    <source>
        <dbReference type="ARBA" id="ARBA00007647"/>
    </source>
</evidence>
<comment type="subcellular location">
    <subcellularLocation>
        <location evidence="1">Membrane</location>
        <topology evidence="1">Single-pass membrane protein</topology>
    </subcellularLocation>
</comment>
<keyword evidence="3 8" id="KW-0328">Glycosyltransferase</keyword>
<dbReference type="PANTHER" id="PTHR21461">
    <property type="entry name" value="GLYCOSYLTRANSFERASE FAMILY 92 PROTEIN"/>
    <property type="match status" value="1"/>
</dbReference>
<dbReference type="Proteomes" id="UP000549394">
    <property type="component" value="Unassembled WGS sequence"/>
</dbReference>
<comment type="caution">
    <text evidence="9">The sequence shown here is derived from an EMBL/GenBank/DDBJ whole genome shotgun (WGS) entry which is preliminary data.</text>
</comment>
<dbReference type="AlphaFoldDB" id="A0A7I8VSV4"/>
<keyword evidence="7" id="KW-0472">Membrane</keyword>
<gene>
    <name evidence="9" type="ORF">DGYR_LOCUS6953</name>
</gene>
<dbReference type="OrthoDB" id="6285242at2759"/>
<keyword evidence="4 8" id="KW-0808">Transferase</keyword>
<evidence type="ECO:0000256" key="8">
    <source>
        <dbReference type="RuleBase" id="RU366017"/>
    </source>
</evidence>
<evidence type="ECO:0000313" key="9">
    <source>
        <dbReference type="EMBL" id="CAD5118600.1"/>
    </source>
</evidence>
<keyword evidence="10" id="KW-1185">Reference proteome</keyword>
<evidence type="ECO:0000313" key="10">
    <source>
        <dbReference type="Proteomes" id="UP000549394"/>
    </source>
</evidence>
<evidence type="ECO:0000256" key="7">
    <source>
        <dbReference type="ARBA" id="ARBA00023136"/>
    </source>
</evidence>
<dbReference type="EC" id="2.4.1.-" evidence="8"/>
<comment type="similarity">
    <text evidence="2 8">Belongs to the glycosyltransferase 92 family.</text>
</comment>
<evidence type="ECO:0000256" key="3">
    <source>
        <dbReference type="ARBA" id="ARBA00022676"/>
    </source>
</evidence>
<dbReference type="GO" id="GO:0016757">
    <property type="term" value="F:glycosyltransferase activity"/>
    <property type="evidence" value="ECO:0007669"/>
    <property type="project" value="UniProtKB-UniRule"/>
</dbReference>
<evidence type="ECO:0000256" key="1">
    <source>
        <dbReference type="ARBA" id="ARBA00004167"/>
    </source>
</evidence>
<dbReference type="EMBL" id="CAJFCJ010000009">
    <property type="protein sequence ID" value="CAD5118600.1"/>
    <property type="molecule type" value="Genomic_DNA"/>
</dbReference>
<reference evidence="9 10" key="1">
    <citation type="submission" date="2020-08" db="EMBL/GenBank/DDBJ databases">
        <authorList>
            <person name="Hejnol A."/>
        </authorList>
    </citation>
    <scope>NUCLEOTIDE SEQUENCE [LARGE SCALE GENOMIC DNA]</scope>
</reference>
<dbReference type="Pfam" id="PF01697">
    <property type="entry name" value="Glyco_transf_92"/>
    <property type="match status" value="1"/>
</dbReference>
<dbReference type="PANTHER" id="PTHR21461:SF69">
    <property type="entry name" value="GLYCOSYLTRANSFERASE FAMILY 92 PROTEIN"/>
    <property type="match status" value="1"/>
</dbReference>
<name>A0A7I8VSV4_9ANNE</name>
<dbReference type="GO" id="GO:0005737">
    <property type="term" value="C:cytoplasm"/>
    <property type="evidence" value="ECO:0007669"/>
    <property type="project" value="TreeGrafter"/>
</dbReference>
<protein>
    <recommendedName>
        <fullName evidence="8">Glycosyltransferase family 92 protein</fullName>
        <ecNumber evidence="8">2.4.1.-</ecNumber>
    </recommendedName>
</protein>
<evidence type="ECO:0000256" key="5">
    <source>
        <dbReference type="ARBA" id="ARBA00022692"/>
    </source>
</evidence>
<keyword evidence="5" id="KW-0812">Transmembrane</keyword>
<sequence>MHPVKNIDLFLHGAFLDERYSSNIIRIFGVQRTESLYLGVKYYCVIDTSRGQMKIRGKKYLVDEWPEHGKAKAVQIECNVTEAVDTMRLEMITRSKKIYEVFLPVERASEPNPSVGQQDLAVCVKNMNGAFPIERTVEWIETLKAAGVQHFYIYDSGLDSSSRYVFDYYSDLVEVTNFPYSSALLRLSNIRYKIDSVERYSLLQHIYLISFNDCLYRHYKQYKYLMIIDLDEMILPTKGLSIVRIVQDLAKNYKRNTGFTFLTAWHFEDMGMVQGITSQLYFQRFSKSSPPLDNQPKSIICTRNAELIQWHAVSKPANRNLKISWQEHGYTHHFRGKCSSKFNKKTCNEMLSSYRIDPAISRYKMVIKERVKRTLEQLQLIPNGGN</sequence>
<evidence type="ECO:0000256" key="4">
    <source>
        <dbReference type="ARBA" id="ARBA00022679"/>
    </source>
</evidence>
<proteinExistence type="inferred from homology"/>
<keyword evidence="6" id="KW-1133">Transmembrane helix</keyword>
<accession>A0A7I8VSV4</accession>
<dbReference type="InterPro" id="IPR008166">
    <property type="entry name" value="Glyco_transf_92"/>
</dbReference>
<organism evidence="9 10">
    <name type="scientific">Dimorphilus gyrociliatus</name>
    <dbReference type="NCBI Taxonomy" id="2664684"/>
    <lineage>
        <taxon>Eukaryota</taxon>
        <taxon>Metazoa</taxon>
        <taxon>Spiralia</taxon>
        <taxon>Lophotrochozoa</taxon>
        <taxon>Annelida</taxon>
        <taxon>Polychaeta</taxon>
        <taxon>Polychaeta incertae sedis</taxon>
        <taxon>Dinophilidae</taxon>
        <taxon>Dimorphilus</taxon>
    </lineage>
</organism>